<dbReference type="Proteomes" id="UP000623467">
    <property type="component" value="Unassembled WGS sequence"/>
</dbReference>
<name>A0A8H6ZDP2_9AGAR</name>
<dbReference type="OrthoDB" id="2441380at2759"/>
<gene>
    <name evidence="2" type="ORF">MSAN_00427000</name>
</gene>
<dbReference type="AlphaFoldDB" id="A0A8H6ZDP2"/>
<organism evidence="2 3">
    <name type="scientific">Mycena sanguinolenta</name>
    <dbReference type="NCBI Taxonomy" id="230812"/>
    <lineage>
        <taxon>Eukaryota</taxon>
        <taxon>Fungi</taxon>
        <taxon>Dikarya</taxon>
        <taxon>Basidiomycota</taxon>
        <taxon>Agaricomycotina</taxon>
        <taxon>Agaricomycetes</taxon>
        <taxon>Agaricomycetidae</taxon>
        <taxon>Agaricales</taxon>
        <taxon>Marasmiineae</taxon>
        <taxon>Mycenaceae</taxon>
        <taxon>Mycena</taxon>
    </lineage>
</organism>
<reference evidence="2" key="1">
    <citation type="submission" date="2020-05" db="EMBL/GenBank/DDBJ databases">
        <title>Mycena genomes resolve the evolution of fungal bioluminescence.</title>
        <authorList>
            <person name="Tsai I.J."/>
        </authorList>
    </citation>
    <scope>NUCLEOTIDE SEQUENCE</scope>
    <source>
        <strain evidence="2">160909Yilan</strain>
    </source>
</reference>
<evidence type="ECO:0000259" key="1">
    <source>
        <dbReference type="SMART" id="SM01111"/>
    </source>
</evidence>
<dbReference type="PANTHER" id="PTHR42076">
    <property type="entry name" value="CYANOVIRIN-N HOMOLOG"/>
    <property type="match status" value="1"/>
</dbReference>
<accession>A0A8H6ZDP2</accession>
<evidence type="ECO:0000313" key="2">
    <source>
        <dbReference type="EMBL" id="KAF7375394.1"/>
    </source>
</evidence>
<dbReference type="InterPro" id="IPR011058">
    <property type="entry name" value="Cyanovirin-N"/>
</dbReference>
<dbReference type="Pfam" id="PF08881">
    <property type="entry name" value="CVNH"/>
    <property type="match status" value="1"/>
</dbReference>
<feature type="domain" description="Cyanovirin-N" evidence="1">
    <location>
        <begin position="2"/>
        <end position="98"/>
    </location>
</feature>
<dbReference type="InterPro" id="IPR036673">
    <property type="entry name" value="Cyanovirin-N_sf"/>
</dbReference>
<dbReference type="SUPFAM" id="SSF51322">
    <property type="entry name" value="Cyanovirin-N"/>
    <property type="match status" value="1"/>
</dbReference>
<evidence type="ECO:0000313" key="3">
    <source>
        <dbReference type="Proteomes" id="UP000623467"/>
    </source>
</evidence>
<protein>
    <recommendedName>
        <fullName evidence="1">Cyanovirin-N domain-containing protein</fullName>
    </recommendedName>
</protein>
<sequence>MSFSSSSQNYRLVGTILHAQCHDRHGNLHNAELDLNHLLGNNDGHFDISGRHFHESSGICGLNGTLLVATLRRGDGSFRDALIDLNEFVGNDNGRLVRA</sequence>
<dbReference type="Gene3D" id="2.30.60.10">
    <property type="entry name" value="Cyanovirin-N"/>
    <property type="match status" value="1"/>
</dbReference>
<dbReference type="PANTHER" id="PTHR42076:SF1">
    <property type="entry name" value="CYANOVIRIN-N DOMAIN-CONTAINING PROTEIN"/>
    <property type="match status" value="1"/>
</dbReference>
<dbReference type="SMART" id="SM01111">
    <property type="entry name" value="CVNH"/>
    <property type="match status" value="1"/>
</dbReference>
<keyword evidence="3" id="KW-1185">Reference proteome</keyword>
<comment type="caution">
    <text evidence="2">The sequence shown here is derived from an EMBL/GenBank/DDBJ whole genome shotgun (WGS) entry which is preliminary data.</text>
</comment>
<proteinExistence type="predicted"/>
<dbReference type="EMBL" id="JACAZH010000002">
    <property type="protein sequence ID" value="KAF7375394.1"/>
    <property type="molecule type" value="Genomic_DNA"/>
</dbReference>